<gene>
    <name evidence="1" type="ORF">FVE85_6975</name>
    <name evidence="2" type="ORF">FVE85_7678</name>
</gene>
<protein>
    <submittedName>
        <fullName evidence="1">Uncharacterized protein</fullName>
    </submittedName>
</protein>
<comment type="caution">
    <text evidence="1">The sequence shown here is derived from an EMBL/GenBank/DDBJ whole genome shotgun (WGS) entry which is preliminary data.</text>
</comment>
<evidence type="ECO:0000313" key="3">
    <source>
        <dbReference type="Proteomes" id="UP000324585"/>
    </source>
</evidence>
<sequence length="104" mass="11803">MAEARALQRVCFALVRSERADEPGQDAQLQQSPQVSMCSVASCSHTCFEVEQLGRYLRTAHSQQEQAEVPAQRHAENGLGFYNCQLVSFKRYILFGYKAYALHF</sequence>
<name>A0A5J4Z8G1_PORPP</name>
<proteinExistence type="predicted"/>
<dbReference type="EMBL" id="VRMN01000001">
    <property type="protein sequence ID" value="KAA8500093.1"/>
    <property type="molecule type" value="Genomic_DNA"/>
</dbReference>
<reference evidence="1" key="2">
    <citation type="submission" date="2019-09" db="EMBL/GenBank/DDBJ databases">
        <title>Expansion of phycobilisome linker gene families in mesophilic red algae.</title>
        <authorList>
            <person name="Lee J."/>
        </authorList>
    </citation>
    <scope>NUCLEOTIDE SEQUENCE [LARGE SCALE GENOMIC DNA]</scope>
    <source>
        <strain evidence="1">CCMP 1328</strain>
        <tissue evidence="1">Unicellular</tissue>
    </source>
</reference>
<organism evidence="1 3">
    <name type="scientific">Porphyridium purpureum</name>
    <name type="common">Red alga</name>
    <name type="synonym">Porphyridium cruentum</name>
    <dbReference type="NCBI Taxonomy" id="35688"/>
    <lineage>
        <taxon>Eukaryota</taxon>
        <taxon>Rhodophyta</taxon>
        <taxon>Bangiophyceae</taxon>
        <taxon>Porphyridiales</taxon>
        <taxon>Porphyridiaceae</taxon>
        <taxon>Porphyridium</taxon>
    </lineage>
</organism>
<dbReference type="AlphaFoldDB" id="A0A5J4Z8G1"/>
<reference evidence="3" key="1">
    <citation type="journal article" date="2019" name="Nat. Commun.">
        <title>Expansion of phycobilisome linker gene families in mesophilic red algae.</title>
        <authorList>
            <person name="Lee J."/>
            <person name="Kim D."/>
            <person name="Bhattacharya D."/>
            <person name="Yoon H.S."/>
        </authorList>
    </citation>
    <scope>NUCLEOTIDE SEQUENCE [LARGE SCALE GENOMIC DNA]</scope>
    <source>
        <strain evidence="3">CCMP 1328</strain>
    </source>
</reference>
<keyword evidence="3" id="KW-1185">Reference proteome</keyword>
<evidence type="ECO:0000313" key="2">
    <source>
        <dbReference type="EMBL" id="KAA8500093.1"/>
    </source>
</evidence>
<dbReference type="Proteomes" id="UP000324585">
    <property type="component" value="Unassembled WGS sequence"/>
</dbReference>
<accession>A0A5J4Z8G1</accession>
<evidence type="ECO:0000313" key="1">
    <source>
        <dbReference type="EMBL" id="KAA8499390.1"/>
    </source>
</evidence>
<dbReference type="EMBL" id="VRMN01000001">
    <property type="protein sequence ID" value="KAA8499390.1"/>
    <property type="molecule type" value="Genomic_DNA"/>
</dbReference>